<dbReference type="PROSITE" id="PS00028">
    <property type="entry name" value="ZINC_FINGER_C2H2_1"/>
    <property type="match status" value="3"/>
</dbReference>
<dbReference type="Pfam" id="PF13912">
    <property type="entry name" value="zf-C2H2_6"/>
    <property type="match status" value="1"/>
</dbReference>
<dbReference type="SUPFAM" id="SSF57667">
    <property type="entry name" value="beta-beta-alpha zinc fingers"/>
    <property type="match status" value="2"/>
</dbReference>
<dbReference type="OrthoDB" id="1405595at2759"/>
<protein>
    <recommendedName>
        <fullName evidence="7">C2H2-type domain-containing protein</fullName>
    </recommendedName>
</protein>
<dbReference type="PANTHER" id="PTHR24388:SF53">
    <property type="entry name" value="CHORION TRANSCRIPTION FACTOR CF2-RELATED"/>
    <property type="match status" value="1"/>
</dbReference>
<comment type="caution">
    <text evidence="8">The sequence shown here is derived from an EMBL/GenBank/DDBJ whole genome shotgun (WGS) entry which is preliminary data.</text>
</comment>
<keyword evidence="5" id="KW-0539">Nucleus</keyword>
<dbReference type="GO" id="GO:0000978">
    <property type="term" value="F:RNA polymerase II cis-regulatory region sequence-specific DNA binding"/>
    <property type="evidence" value="ECO:0007669"/>
    <property type="project" value="TreeGrafter"/>
</dbReference>
<feature type="domain" description="C2H2-type" evidence="7">
    <location>
        <begin position="43"/>
        <end position="70"/>
    </location>
</feature>
<reference evidence="8 9" key="1">
    <citation type="submission" date="2016-11" db="EMBL/GenBank/DDBJ databases">
        <title>The macronuclear genome of Stentor coeruleus: a giant cell with tiny introns.</title>
        <authorList>
            <person name="Slabodnick M."/>
            <person name="Ruby J.G."/>
            <person name="Reiff S.B."/>
            <person name="Swart E.C."/>
            <person name="Gosai S."/>
            <person name="Prabakaran S."/>
            <person name="Witkowska E."/>
            <person name="Larue G.E."/>
            <person name="Fisher S."/>
            <person name="Freeman R.M."/>
            <person name="Gunawardena J."/>
            <person name="Chu W."/>
            <person name="Stover N.A."/>
            <person name="Gregory B.D."/>
            <person name="Nowacki M."/>
            <person name="Derisi J."/>
            <person name="Roy S.W."/>
            <person name="Marshall W.F."/>
            <person name="Sood P."/>
        </authorList>
    </citation>
    <scope>NUCLEOTIDE SEQUENCE [LARGE SCALE GENOMIC DNA]</scope>
    <source>
        <strain evidence="8">WM001</strain>
    </source>
</reference>
<dbReference type="PANTHER" id="PTHR24388">
    <property type="entry name" value="ZINC FINGER PROTEIN"/>
    <property type="match status" value="1"/>
</dbReference>
<accession>A0A1R2C2P1</accession>
<dbReference type="Gene3D" id="3.30.160.60">
    <property type="entry name" value="Classic Zinc Finger"/>
    <property type="match status" value="2"/>
</dbReference>
<evidence type="ECO:0000256" key="6">
    <source>
        <dbReference type="PROSITE-ProRule" id="PRU00042"/>
    </source>
</evidence>
<keyword evidence="2" id="KW-0677">Repeat</keyword>
<keyword evidence="9" id="KW-1185">Reference proteome</keyword>
<keyword evidence="1" id="KW-0479">Metal-binding</keyword>
<dbReference type="PROSITE" id="PS50157">
    <property type="entry name" value="ZINC_FINGER_C2H2_2"/>
    <property type="match status" value="3"/>
</dbReference>
<sequence>MDNSTMYECTIFCCPCNDCDKEYRSRFNLRRHFEKHHLGKKFNVCKTCNKSFASRQILREHLYRHSGAKPYRCTFCRKRFRQYSHLSVHKKIHSVIINRINTD</sequence>
<name>A0A1R2C2P1_9CILI</name>
<organism evidence="8 9">
    <name type="scientific">Stentor coeruleus</name>
    <dbReference type="NCBI Taxonomy" id="5963"/>
    <lineage>
        <taxon>Eukaryota</taxon>
        <taxon>Sar</taxon>
        <taxon>Alveolata</taxon>
        <taxon>Ciliophora</taxon>
        <taxon>Postciliodesmatophora</taxon>
        <taxon>Heterotrichea</taxon>
        <taxon>Heterotrichida</taxon>
        <taxon>Stentoridae</taxon>
        <taxon>Stentor</taxon>
    </lineage>
</organism>
<proteinExistence type="predicted"/>
<dbReference type="FunFam" id="3.30.160.60:FF:000295">
    <property type="entry name" value="zinc finger protein 19"/>
    <property type="match status" value="1"/>
</dbReference>
<evidence type="ECO:0000313" key="9">
    <source>
        <dbReference type="Proteomes" id="UP000187209"/>
    </source>
</evidence>
<feature type="domain" description="C2H2-type" evidence="7">
    <location>
        <begin position="71"/>
        <end position="94"/>
    </location>
</feature>
<dbReference type="EMBL" id="MPUH01000311">
    <property type="protein sequence ID" value="OMJ83251.1"/>
    <property type="molecule type" value="Genomic_DNA"/>
</dbReference>
<dbReference type="AlphaFoldDB" id="A0A1R2C2P1"/>
<evidence type="ECO:0000259" key="7">
    <source>
        <dbReference type="PROSITE" id="PS50157"/>
    </source>
</evidence>
<dbReference type="Pfam" id="PF00096">
    <property type="entry name" value="zf-C2H2"/>
    <property type="match status" value="2"/>
</dbReference>
<dbReference type="SMART" id="SM00355">
    <property type="entry name" value="ZnF_C2H2"/>
    <property type="match status" value="3"/>
</dbReference>
<keyword evidence="4" id="KW-0862">Zinc</keyword>
<keyword evidence="3 6" id="KW-0863">Zinc-finger</keyword>
<feature type="domain" description="C2H2-type" evidence="7">
    <location>
        <begin position="12"/>
        <end position="42"/>
    </location>
</feature>
<evidence type="ECO:0000256" key="3">
    <source>
        <dbReference type="ARBA" id="ARBA00022771"/>
    </source>
</evidence>
<evidence type="ECO:0000256" key="4">
    <source>
        <dbReference type="ARBA" id="ARBA00022833"/>
    </source>
</evidence>
<evidence type="ECO:0000256" key="1">
    <source>
        <dbReference type="ARBA" id="ARBA00022723"/>
    </source>
</evidence>
<dbReference type="GO" id="GO:0000981">
    <property type="term" value="F:DNA-binding transcription factor activity, RNA polymerase II-specific"/>
    <property type="evidence" value="ECO:0007669"/>
    <property type="project" value="TreeGrafter"/>
</dbReference>
<dbReference type="InterPro" id="IPR013087">
    <property type="entry name" value="Znf_C2H2_type"/>
</dbReference>
<dbReference type="GO" id="GO:0008270">
    <property type="term" value="F:zinc ion binding"/>
    <property type="evidence" value="ECO:0007669"/>
    <property type="project" value="UniProtKB-KW"/>
</dbReference>
<dbReference type="InterPro" id="IPR036236">
    <property type="entry name" value="Znf_C2H2_sf"/>
</dbReference>
<evidence type="ECO:0000256" key="2">
    <source>
        <dbReference type="ARBA" id="ARBA00022737"/>
    </source>
</evidence>
<dbReference type="InterPro" id="IPR050527">
    <property type="entry name" value="Snail/Krueppel_Znf"/>
</dbReference>
<dbReference type="Proteomes" id="UP000187209">
    <property type="component" value="Unassembled WGS sequence"/>
</dbReference>
<evidence type="ECO:0000256" key="5">
    <source>
        <dbReference type="ARBA" id="ARBA00023242"/>
    </source>
</evidence>
<evidence type="ECO:0000313" key="8">
    <source>
        <dbReference type="EMBL" id="OMJ83251.1"/>
    </source>
</evidence>
<gene>
    <name evidence="8" type="ORF">SteCoe_15906</name>
</gene>